<keyword evidence="5" id="KW-0813">Transport</keyword>
<dbReference type="CDD" id="cd00293">
    <property type="entry name" value="USP-like"/>
    <property type="match status" value="1"/>
</dbReference>
<dbReference type="NCBIfam" id="NF001923">
    <property type="entry name" value="PRK00701.1"/>
    <property type="match status" value="1"/>
</dbReference>
<evidence type="ECO:0000256" key="3">
    <source>
        <dbReference type="ARBA" id="ARBA00022989"/>
    </source>
</evidence>
<accession>A0A1M3KY03</accession>
<evidence type="ECO:0000256" key="1">
    <source>
        <dbReference type="ARBA" id="ARBA00004141"/>
    </source>
</evidence>
<name>A0A1M3KY03_9BACT</name>
<evidence type="ECO:0000256" key="5">
    <source>
        <dbReference type="HAMAP-Rule" id="MF_00221"/>
    </source>
</evidence>
<dbReference type="GO" id="GO:0015293">
    <property type="term" value="F:symporter activity"/>
    <property type="evidence" value="ECO:0007669"/>
    <property type="project" value="UniProtKB-UniRule"/>
</dbReference>
<dbReference type="AlphaFoldDB" id="A0A1M3KY03"/>
<feature type="transmembrane region" description="Helical" evidence="5">
    <location>
        <begin position="23"/>
        <end position="42"/>
    </location>
</feature>
<dbReference type="NCBIfam" id="TIGR01197">
    <property type="entry name" value="nramp"/>
    <property type="match status" value="1"/>
</dbReference>
<feature type="transmembrane region" description="Helical" evidence="5">
    <location>
        <begin position="399"/>
        <end position="419"/>
    </location>
</feature>
<comment type="function">
    <text evidence="5">H(+)-stimulated, divalent metal cation uptake system.</text>
</comment>
<dbReference type="InterPro" id="IPR001046">
    <property type="entry name" value="NRAMP_fam"/>
</dbReference>
<feature type="transmembrane region" description="Helical" evidence="5">
    <location>
        <begin position="133"/>
        <end position="152"/>
    </location>
</feature>
<feature type="transmembrane region" description="Helical" evidence="5">
    <location>
        <begin position="244"/>
        <end position="274"/>
    </location>
</feature>
<dbReference type="GO" id="GO:0005886">
    <property type="term" value="C:plasma membrane"/>
    <property type="evidence" value="ECO:0007669"/>
    <property type="project" value="UniProtKB-SubCell"/>
</dbReference>
<dbReference type="NCBIfam" id="NF037982">
    <property type="entry name" value="Nramp_1"/>
    <property type="match status" value="1"/>
</dbReference>
<dbReference type="Pfam" id="PF00582">
    <property type="entry name" value="Usp"/>
    <property type="match status" value="1"/>
</dbReference>
<keyword evidence="5" id="KW-0406">Ion transport</keyword>
<feature type="transmembrane region" description="Helical" evidence="5">
    <location>
        <begin position="439"/>
        <end position="461"/>
    </location>
</feature>
<feature type="transmembrane region" description="Helical" evidence="5">
    <location>
        <begin position="104"/>
        <end position="127"/>
    </location>
</feature>
<comment type="subcellular location">
    <subcellularLocation>
        <location evidence="5">Cell membrane</location>
        <topology evidence="5">Multi-pass membrane protein</topology>
    </subcellularLocation>
    <subcellularLocation>
        <location evidence="1">Membrane</location>
        <topology evidence="1">Multi-pass membrane protein</topology>
    </subcellularLocation>
</comment>
<keyword evidence="3 5" id="KW-1133">Transmembrane helix</keyword>
<feature type="transmembrane region" description="Helical" evidence="5">
    <location>
        <begin position="342"/>
        <end position="361"/>
    </location>
</feature>
<evidence type="ECO:0000313" key="8">
    <source>
        <dbReference type="Proteomes" id="UP000184233"/>
    </source>
</evidence>
<dbReference type="SUPFAM" id="SSF52402">
    <property type="entry name" value="Adenine nucleotide alpha hydrolases-like"/>
    <property type="match status" value="1"/>
</dbReference>
<evidence type="ECO:0000313" key="7">
    <source>
        <dbReference type="EMBL" id="OJX57109.1"/>
    </source>
</evidence>
<dbReference type="Pfam" id="PF01566">
    <property type="entry name" value="Nramp"/>
    <property type="match status" value="1"/>
</dbReference>
<dbReference type="InterPro" id="IPR006016">
    <property type="entry name" value="UspA"/>
</dbReference>
<dbReference type="HAMAP" id="MF_00221">
    <property type="entry name" value="NRAMP"/>
    <property type="match status" value="1"/>
</dbReference>
<dbReference type="GO" id="GO:0046872">
    <property type="term" value="F:metal ion binding"/>
    <property type="evidence" value="ECO:0007669"/>
    <property type="project" value="UniProtKB-UniRule"/>
</dbReference>
<feature type="transmembrane region" description="Helical" evidence="5">
    <location>
        <begin position="62"/>
        <end position="84"/>
    </location>
</feature>
<keyword evidence="2 5" id="KW-0812">Transmembrane</keyword>
<protein>
    <recommendedName>
        <fullName evidence="5">Divalent metal cation transporter MntH</fullName>
    </recommendedName>
</protein>
<sequence>MKHPSPSLEEVHQSVDTRSRNGFFRRLLAFMGPAYLVAVGYMDPGNWATDIAGGSKFGYTLLWVLVLSNLIALLLQSLSSRLGLVRRMDLAQASRQTYPPFVNFVLYGLAELAIAACDLAEVLGMAIGLQLLFGIPLLWGVVITLLDTFILMAIMRGNVRRLEAIVLGLITIIGLAFLSQVIMSKPDAGTLVTGLVPRIPNTEALYIAIGIIGATVMPHNLYLHSALVQTRLFSRDRRGILEALKFNVIDSAVALNLALFVNAAILVVAASAFYTRGLHDVTEIQDAHKLLAPLLGSDIAPILFAVALIAAGQSSTVTGTLAGQVVMEGYLGLRLRPWLRRIVTRAIAIIPAVIVILVAGEEAVGELLVLSQVILSLQLGFAIIPLIHFVSDRREMGEFAIGRIVRFLAWLSAFVIIGLNGRLVYAEIAGWMESSATPYIYWLTVVPACLFFVAILVYATVMPLRTHRRRHILMPHKEQHGAMDLNVDIRYSRIAVTVDFSDVDENALRAAVSMGDTGSTIILFHAVETPGALVMGEEAYDRETSADRTRLERYADEIRRTGRSAEVRICHGEPRKVLVGQVAESGADLLVMAGHGHSGISDIVHGATIDAIRHKISIPMLVV</sequence>
<dbReference type="PANTHER" id="PTHR11706:SF75">
    <property type="entry name" value="ETHYLENE-INSENSITIVE PROTEIN 2"/>
    <property type="match status" value="1"/>
</dbReference>
<feature type="transmembrane region" description="Helical" evidence="5">
    <location>
        <begin position="204"/>
        <end position="223"/>
    </location>
</feature>
<reference evidence="7 8" key="1">
    <citation type="submission" date="2016-09" db="EMBL/GenBank/DDBJ databases">
        <title>Genome-resolved meta-omics ties microbial dynamics to process performance in biotechnology for thiocyanate degradation.</title>
        <authorList>
            <person name="Kantor R.S."/>
            <person name="Huddy R.J."/>
            <person name="Iyer R."/>
            <person name="Thomas B.C."/>
            <person name="Brown C.T."/>
            <person name="Anantharaman K."/>
            <person name="Tringe S."/>
            <person name="Hettich R.L."/>
            <person name="Harrison S.T."/>
            <person name="Banfield J.F."/>
        </authorList>
    </citation>
    <scope>NUCLEOTIDE SEQUENCE [LARGE SCALE GENOMIC DNA]</scope>
    <source>
        <strain evidence="7">59-99</strain>
    </source>
</reference>
<dbReference type="Proteomes" id="UP000184233">
    <property type="component" value="Unassembled WGS sequence"/>
</dbReference>
<dbReference type="GO" id="GO:0034755">
    <property type="term" value="P:iron ion transmembrane transport"/>
    <property type="evidence" value="ECO:0007669"/>
    <property type="project" value="TreeGrafter"/>
</dbReference>
<evidence type="ECO:0000256" key="4">
    <source>
        <dbReference type="ARBA" id="ARBA00023136"/>
    </source>
</evidence>
<keyword evidence="4 5" id="KW-0472">Membrane</keyword>
<dbReference type="EMBL" id="MKVH01000024">
    <property type="protein sequence ID" value="OJX57109.1"/>
    <property type="molecule type" value="Genomic_DNA"/>
</dbReference>
<dbReference type="InterPro" id="IPR014729">
    <property type="entry name" value="Rossmann-like_a/b/a_fold"/>
</dbReference>
<proteinExistence type="inferred from homology"/>
<dbReference type="GO" id="GO:0005384">
    <property type="term" value="F:manganese ion transmembrane transporter activity"/>
    <property type="evidence" value="ECO:0007669"/>
    <property type="project" value="TreeGrafter"/>
</dbReference>
<dbReference type="PRINTS" id="PR00447">
    <property type="entry name" value="NATRESASSCMP"/>
</dbReference>
<comment type="similarity">
    <text evidence="5">Belongs to the NRAMP family.</text>
</comment>
<dbReference type="STRING" id="1895771.BGO89_11430"/>
<dbReference type="GO" id="GO:0015086">
    <property type="term" value="F:cadmium ion transmembrane transporter activity"/>
    <property type="evidence" value="ECO:0007669"/>
    <property type="project" value="TreeGrafter"/>
</dbReference>
<keyword evidence="5" id="KW-1003">Cell membrane</keyword>
<comment type="caution">
    <text evidence="5">Lacks conserved residue(s) required for the propagation of feature annotation.</text>
</comment>
<feature type="transmembrane region" description="Helical" evidence="5">
    <location>
        <begin position="164"/>
        <end position="184"/>
    </location>
</feature>
<evidence type="ECO:0000256" key="2">
    <source>
        <dbReference type="ARBA" id="ARBA00022692"/>
    </source>
</evidence>
<organism evidence="7 8">
    <name type="scientific">Candidatus Kapaibacterium thiocyanatum</name>
    <dbReference type="NCBI Taxonomy" id="1895771"/>
    <lineage>
        <taxon>Bacteria</taxon>
        <taxon>Pseudomonadati</taxon>
        <taxon>Candidatus Kapaibacteriota</taxon>
        <taxon>Candidatus Kapaibacteriia</taxon>
        <taxon>Candidatus Kapaibacteriales</taxon>
        <taxon>Candidatus Kapaibacteriaceae</taxon>
        <taxon>Candidatus Kapaibacterium</taxon>
    </lineage>
</organism>
<dbReference type="Gene3D" id="3.40.50.620">
    <property type="entry name" value="HUPs"/>
    <property type="match status" value="1"/>
</dbReference>
<keyword evidence="5" id="KW-0769">Symport</keyword>
<comment type="caution">
    <text evidence="7">The sequence shown here is derived from an EMBL/GenBank/DDBJ whole genome shotgun (WGS) entry which is preliminary data.</text>
</comment>
<evidence type="ECO:0000259" key="6">
    <source>
        <dbReference type="Pfam" id="PF00582"/>
    </source>
</evidence>
<feature type="transmembrane region" description="Helical" evidence="5">
    <location>
        <begin position="299"/>
        <end position="322"/>
    </location>
</feature>
<gene>
    <name evidence="5" type="primary">mntH</name>
    <name evidence="7" type="ORF">BGO89_11430</name>
</gene>
<feature type="domain" description="UspA" evidence="6">
    <location>
        <begin position="491"/>
        <end position="623"/>
    </location>
</feature>
<feature type="transmembrane region" description="Helical" evidence="5">
    <location>
        <begin position="367"/>
        <end position="387"/>
    </location>
</feature>
<dbReference type="PANTHER" id="PTHR11706">
    <property type="entry name" value="SOLUTE CARRIER PROTEIN FAMILY 11 MEMBER"/>
    <property type="match status" value="1"/>
</dbReference>